<proteinExistence type="predicted"/>
<dbReference type="EMBL" id="CP001013">
    <property type="protein sequence ID" value="ACB34453.1"/>
    <property type="molecule type" value="Genomic_DNA"/>
</dbReference>
<reference evidence="1 2" key="1">
    <citation type="submission" date="2008-03" db="EMBL/GenBank/DDBJ databases">
        <title>Complete sequence of Leptothrix cholodnii SP-6.</title>
        <authorList>
            <consortium name="US DOE Joint Genome Institute"/>
            <person name="Copeland A."/>
            <person name="Lucas S."/>
            <person name="Lapidus A."/>
            <person name="Glavina del Rio T."/>
            <person name="Dalin E."/>
            <person name="Tice H."/>
            <person name="Bruce D."/>
            <person name="Goodwin L."/>
            <person name="Pitluck S."/>
            <person name="Chertkov O."/>
            <person name="Brettin T."/>
            <person name="Detter J.C."/>
            <person name="Han C."/>
            <person name="Kuske C.R."/>
            <person name="Schmutz J."/>
            <person name="Larimer F."/>
            <person name="Land M."/>
            <person name="Hauser L."/>
            <person name="Kyrpides N."/>
            <person name="Lykidis A."/>
            <person name="Emerson D."/>
            <person name="Richardson P."/>
        </authorList>
    </citation>
    <scope>NUCLEOTIDE SEQUENCE [LARGE SCALE GENOMIC DNA]</scope>
    <source>
        <strain evidence="2">ATCC 51168 / LMG 8142 / SP-6</strain>
    </source>
</reference>
<keyword evidence="2" id="KW-1185">Reference proteome</keyword>
<organism evidence="1 2">
    <name type="scientific">Leptothrix cholodnii (strain ATCC 51168 / LMG 8142 / SP-6)</name>
    <name type="common">Leptothrix discophora (strain SP-6)</name>
    <dbReference type="NCBI Taxonomy" id="395495"/>
    <lineage>
        <taxon>Bacteria</taxon>
        <taxon>Pseudomonadati</taxon>
        <taxon>Pseudomonadota</taxon>
        <taxon>Betaproteobacteria</taxon>
        <taxon>Burkholderiales</taxon>
        <taxon>Sphaerotilaceae</taxon>
        <taxon>Leptothrix</taxon>
    </lineage>
</organism>
<evidence type="ECO:0000313" key="2">
    <source>
        <dbReference type="Proteomes" id="UP000001693"/>
    </source>
</evidence>
<sequence>MTTNKTFDLTADLVERAARDMLAISTDRKTFSMPDMVWLLVRTVTTGRQVGGIVLYDDELTEARQRLGTLLDVAVAGGWRGMDLLDTLMAKGAANERLEALARKAGAYCDNRHDLLDALFKEHFGDDVAQCVERRTSDAPRPQALPPIQPAMKLRRPMHEHFKERTNEHGERFYEMTAEATLLMSAQTGHDPKESIDCGDGGAAARKLVNGVLKAAAQAGYSRTEALRQILSSGPYGVETMAAIEHLSGECGAGVIARGMRDAGFNIGGA</sequence>
<dbReference type="KEGG" id="lch:Lcho_2187"/>
<gene>
    <name evidence="1" type="ordered locus">Lcho_2187</name>
</gene>
<dbReference type="RefSeq" id="WP_012347213.1">
    <property type="nucleotide sequence ID" value="NC_010524.1"/>
</dbReference>
<accession>B1Y3C5</accession>
<dbReference type="HOGENOM" id="CLU_1029722_0_0_4"/>
<protein>
    <submittedName>
        <fullName evidence="1">Uncharacterized protein</fullName>
    </submittedName>
</protein>
<dbReference type="AlphaFoldDB" id="B1Y3C5"/>
<name>B1Y3C5_LEPCP</name>
<dbReference type="Proteomes" id="UP000001693">
    <property type="component" value="Chromosome"/>
</dbReference>
<evidence type="ECO:0000313" key="1">
    <source>
        <dbReference type="EMBL" id="ACB34453.1"/>
    </source>
</evidence>
<dbReference type="STRING" id="395495.Lcho_2187"/>